<evidence type="ECO:0000313" key="4">
    <source>
        <dbReference type="EMBL" id="MBD1262215.1"/>
    </source>
</evidence>
<dbReference type="Pfam" id="PF00440">
    <property type="entry name" value="TetR_N"/>
    <property type="match status" value="1"/>
</dbReference>
<dbReference type="SUPFAM" id="SSF46689">
    <property type="entry name" value="Homeodomain-like"/>
    <property type="match status" value="1"/>
</dbReference>
<reference evidence="5 6" key="1">
    <citation type="submission" date="2018-05" db="EMBL/GenBank/DDBJ databases">
        <title>Genomic Encyclopedia of Archaeal and Bacterial Type Strains, Phase II (KMG-II): from individual species to whole genera.</title>
        <authorList>
            <person name="Goeker M."/>
        </authorList>
    </citation>
    <scope>NUCLEOTIDE SEQUENCE [LARGE SCALE GENOMIC DNA]</scope>
    <source>
        <strain evidence="5 6">DSM 23514</strain>
    </source>
</reference>
<dbReference type="Gene3D" id="1.10.357.10">
    <property type="entry name" value="Tetracycline Repressor, domain 2"/>
    <property type="match status" value="1"/>
</dbReference>
<dbReference type="GO" id="GO:0003677">
    <property type="term" value="F:DNA binding"/>
    <property type="evidence" value="ECO:0007669"/>
    <property type="project" value="UniProtKB-UniRule"/>
</dbReference>
<dbReference type="EMBL" id="JACWLN010000009">
    <property type="protein sequence ID" value="MBD1262215.1"/>
    <property type="molecule type" value="Genomic_DNA"/>
</dbReference>
<dbReference type="Proteomes" id="UP000651837">
    <property type="component" value="Unassembled WGS sequence"/>
</dbReference>
<dbReference type="EMBL" id="QGGQ01000011">
    <property type="protein sequence ID" value="PWK21524.1"/>
    <property type="molecule type" value="Genomic_DNA"/>
</dbReference>
<dbReference type="PRINTS" id="PR00455">
    <property type="entry name" value="HTHTETR"/>
</dbReference>
<comment type="caution">
    <text evidence="5">The sequence shown here is derived from an EMBL/GenBank/DDBJ whole genome shotgun (WGS) entry which is preliminary data.</text>
</comment>
<evidence type="ECO:0000259" key="3">
    <source>
        <dbReference type="PROSITE" id="PS50977"/>
    </source>
</evidence>
<dbReference type="PANTHER" id="PTHR43479:SF11">
    <property type="entry name" value="ACREF_ENVCD OPERON REPRESSOR-RELATED"/>
    <property type="match status" value="1"/>
</dbReference>
<dbReference type="AlphaFoldDB" id="A0A316DTY3"/>
<dbReference type="OrthoDB" id="881297at2"/>
<dbReference type="InterPro" id="IPR001647">
    <property type="entry name" value="HTH_TetR"/>
</dbReference>
<organism evidence="5 6">
    <name type="scientific">Maribacter polysiphoniae</name>
    <dbReference type="NCBI Taxonomy" id="429344"/>
    <lineage>
        <taxon>Bacteria</taxon>
        <taxon>Pseudomonadati</taxon>
        <taxon>Bacteroidota</taxon>
        <taxon>Flavobacteriia</taxon>
        <taxon>Flavobacteriales</taxon>
        <taxon>Flavobacteriaceae</taxon>
        <taxon>Maribacter</taxon>
    </lineage>
</organism>
<dbReference type="Proteomes" id="UP000245667">
    <property type="component" value="Unassembled WGS sequence"/>
</dbReference>
<keyword evidence="7" id="KW-1185">Reference proteome</keyword>
<gene>
    <name evidence="4" type="ORF">HZY62_16565</name>
    <name evidence="5" type="ORF">LX92_03675</name>
</gene>
<protein>
    <submittedName>
        <fullName evidence="5">TetR family transcriptional regulator</fullName>
    </submittedName>
    <submittedName>
        <fullName evidence="4">TetR/AcrR family transcriptional regulator</fullName>
    </submittedName>
</protein>
<dbReference type="InterPro" id="IPR050624">
    <property type="entry name" value="HTH-type_Tx_Regulator"/>
</dbReference>
<proteinExistence type="predicted"/>
<evidence type="ECO:0000313" key="6">
    <source>
        <dbReference type="Proteomes" id="UP000245667"/>
    </source>
</evidence>
<evidence type="ECO:0000313" key="5">
    <source>
        <dbReference type="EMBL" id="PWK21524.1"/>
    </source>
</evidence>
<evidence type="ECO:0000313" key="7">
    <source>
        <dbReference type="Proteomes" id="UP000651837"/>
    </source>
</evidence>
<name>A0A316DTY3_9FLAO</name>
<accession>A0A316DTY3</accession>
<feature type="DNA-binding region" description="H-T-H motif" evidence="2">
    <location>
        <begin position="29"/>
        <end position="48"/>
    </location>
</feature>
<dbReference type="PANTHER" id="PTHR43479">
    <property type="entry name" value="ACREF/ENVCD OPERON REPRESSOR-RELATED"/>
    <property type="match status" value="1"/>
</dbReference>
<evidence type="ECO:0000256" key="2">
    <source>
        <dbReference type="PROSITE-ProRule" id="PRU00335"/>
    </source>
</evidence>
<feature type="domain" description="HTH tetR-type" evidence="3">
    <location>
        <begin position="6"/>
        <end position="66"/>
    </location>
</feature>
<dbReference type="PROSITE" id="PS50977">
    <property type="entry name" value="HTH_TETR_2"/>
    <property type="match status" value="1"/>
</dbReference>
<keyword evidence="1 2" id="KW-0238">DNA-binding</keyword>
<reference evidence="4 7" key="2">
    <citation type="submission" date="2020-07" db="EMBL/GenBank/DDBJ databases">
        <title>The draft genome sequence of Maribacter polysiphoniae KCTC 22021.</title>
        <authorList>
            <person name="Mu L."/>
        </authorList>
    </citation>
    <scope>NUCLEOTIDE SEQUENCE [LARGE SCALE GENOMIC DNA]</scope>
    <source>
        <strain evidence="4 7">KCTC 22021</strain>
    </source>
</reference>
<dbReference type="RefSeq" id="WP_109653689.1">
    <property type="nucleotide sequence ID" value="NZ_JACWLN010000009.1"/>
</dbReference>
<evidence type="ECO:0000256" key="1">
    <source>
        <dbReference type="ARBA" id="ARBA00023125"/>
    </source>
</evidence>
<sequence>METASYSKKYIILEKASLMFTKYGTQSLSMDDIANECGVSKRTVYKYFQNKADLINQIFGIRITRFSENLGDITMKSENAVVELHWFFKYYKEVISSYSPTFIRDFKRYHLQFFLKYSKVNNEIILPFFFKNIERGQLEGLYKEELDREELSPSIMNMLGYIFNDDSLTNIENAHGTLDFFGKLLMHRLVTVEGLDELNSQNL</sequence>
<dbReference type="InterPro" id="IPR009057">
    <property type="entry name" value="Homeodomain-like_sf"/>
</dbReference>